<accession>A0AAV0F7D1</accession>
<dbReference type="PANTHER" id="PTHR34222:SF99">
    <property type="entry name" value="PROTEIN, PUTATIVE-RELATED"/>
    <property type="match status" value="1"/>
</dbReference>
<feature type="region of interest" description="Disordered" evidence="1">
    <location>
        <begin position="128"/>
        <end position="151"/>
    </location>
</feature>
<proteinExistence type="predicted"/>
<evidence type="ECO:0000313" key="3">
    <source>
        <dbReference type="Proteomes" id="UP001152523"/>
    </source>
</evidence>
<evidence type="ECO:0000313" key="2">
    <source>
        <dbReference type="EMBL" id="CAH9131352.1"/>
    </source>
</evidence>
<sequence>MFRIADLFDEIQQVRQGSSSVTQYFTKLTTLWKELGQFQTLLVCICSTPCSCGVLKKIIKEREDKNIIKFLRGLNDHFAHTRSQIIVLNPMPKITKVFSLILQQEREFGSPLPLNAVNATSFNVMTQNRPKANSSNRGSFSTSRGSSSNTR</sequence>
<evidence type="ECO:0000256" key="1">
    <source>
        <dbReference type="SAM" id="MobiDB-lite"/>
    </source>
</evidence>
<keyword evidence="3" id="KW-1185">Reference proteome</keyword>
<gene>
    <name evidence="2" type="ORF">CEPIT_LOCUS31331</name>
</gene>
<evidence type="ECO:0008006" key="4">
    <source>
        <dbReference type="Google" id="ProtNLM"/>
    </source>
</evidence>
<comment type="caution">
    <text evidence="2">The sequence shown here is derived from an EMBL/GenBank/DDBJ whole genome shotgun (WGS) entry which is preliminary data.</text>
</comment>
<name>A0AAV0F7D1_9ASTE</name>
<dbReference type="AlphaFoldDB" id="A0AAV0F7D1"/>
<dbReference type="Proteomes" id="UP001152523">
    <property type="component" value="Unassembled WGS sequence"/>
</dbReference>
<dbReference type="EMBL" id="CAMAPF010000965">
    <property type="protein sequence ID" value="CAH9131352.1"/>
    <property type="molecule type" value="Genomic_DNA"/>
</dbReference>
<organism evidence="2 3">
    <name type="scientific">Cuscuta epithymum</name>
    <dbReference type="NCBI Taxonomy" id="186058"/>
    <lineage>
        <taxon>Eukaryota</taxon>
        <taxon>Viridiplantae</taxon>
        <taxon>Streptophyta</taxon>
        <taxon>Embryophyta</taxon>
        <taxon>Tracheophyta</taxon>
        <taxon>Spermatophyta</taxon>
        <taxon>Magnoliopsida</taxon>
        <taxon>eudicotyledons</taxon>
        <taxon>Gunneridae</taxon>
        <taxon>Pentapetalae</taxon>
        <taxon>asterids</taxon>
        <taxon>lamiids</taxon>
        <taxon>Solanales</taxon>
        <taxon>Convolvulaceae</taxon>
        <taxon>Cuscuteae</taxon>
        <taxon>Cuscuta</taxon>
        <taxon>Cuscuta subgen. Cuscuta</taxon>
    </lineage>
</organism>
<feature type="compositionally biased region" description="Low complexity" evidence="1">
    <location>
        <begin position="133"/>
        <end position="151"/>
    </location>
</feature>
<reference evidence="2" key="1">
    <citation type="submission" date="2022-07" db="EMBL/GenBank/DDBJ databases">
        <authorList>
            <person name="Macas J."/>
            <person name="Novak P."/>
            <person name="Neumann P."/>
        </authorList>
    </citation>
    <scope>NUCLEOTIDE SEQUENCE</scope>
</reference>
<dbReference type="PANTHER" id="PTHR34222">
    <property type="entry name" value="GAG_PRE-INTEGRS DOMAIN-CONTAINING PROTEIN"/>
    <property type="match status" value="1"/>
</dbReference>
<protein>
    <recommendedName>
        <fullName evidence="4">Retrotransposon gag domain-containing protein</fullName>
    </recommendedName>
</protein>